<proteinExistence type="predicted"/>
<evidence type="ECO:0000259" key="5">
    <source>
        <dbReference type="PROSITE" id="PS50887"/>
    </source>
</evidence>
<keyword evidence="4" id="KW-1133">Transmembrane helix</keyword>
<organism evidence="6 7">
    <name type="scientific">Veronia nyctiphanis</name>
    <dbReference type="NCBI Taxonomy" id="1278244"/>
    <lineage>
        <taxon>Bacteria</taxon>
        <taxon>Pseudomonadati</taxon>
        <taxon>Pseudomonadota</taxon>
        <taxon>Gammaproteobacteria</taxon>
        <taxon>Vibrionales</taxon>
        <taxon>Vibrionaceae</taxon>
        <taxon>Veronia</taxon>
    </lineage>
</organism>
<dbReference type="EC" id="2.7.7.65" evidence="2"/>
<dbReference type="InterPro" id="IPR050469">
    <property type="entry name" value="Diguanylate_Cyclase"/>
</dbReference>
<feature type="transmembrane region" description="Helical" evidence="4">
    <location>
        <begin position="14"/>
        <end position="32"/>
    </location>
</feature>
<dbReference type="Gene3D" id="6.10.340.10">
    <property type="match status" value="1"/>
</dbReference>
<dbReference type="InterPro" id="IPR029787">
    <property type="entry name" value="Nucleotide_cyclase"/>
</dbReference>
<dbReference type="OrthoDB" id="9812260at2"/>
<keyword evidence="4" id="KW-0812">Transmembrane</keyword>
<name>A0A4Q0YSB8_9GAMM</name>
<dbReference type="PROSITE" id="PS50887">
    <property type="entry name" value="GGDEF"/>
    <property type="match status" value="1"/>
</dbReference>
<dbReference type="AlphaFoldDB" id="A0A4Q0YSB8"/>
<evidence type="ECO:0000256" key="3">
    <source>
        <dbReference type="ARBA" id="ARBA00034247"/>
    </source>
</evidence>
<dbReference type="NCBIfam" id="TIGR00254">
    <property type="entry name" value="GGDEF"/>
    <property type="match status" value="1"/>
</dbReference>
<accession>A0A4Q0YSB8</accession>
<dbReference type="Pfam" id="PF00990">
    <property type="entry name" value="GGDEF"/>
    <property type="match status" value="1"/>
</dbReference>
<dbReference type="SUPFAM" id="SSF158472">
    <property type="entry name" value="HAMP domain-like"/>
    <property type="match status" value="1"/>
</dbReference>
<protein>
    <recommendedName>
        <fullName evidence="2">diguanylate cyclase</fullName>
        <ecNumber evidence="2">2.7.7.65</ecNumber>
    </recommendedName>
</protein>
<gene>
    <name evidence="6" type="ORF">CS022_12005</name>
</gene>
<dbReference type="GO" id="GO:0043709">
    <property type="term" value="P:cell adhesion involved in single-species biofilm formation"/>
    <property type="evidence" value="ECO:0007669"/>
    <property type="project" value="TreeGrafter"/>
</dbReference>
<dbReference type="CDD" id="cd01949">
    <property type="entry name" value="GGDEF"/>
    <property type="match status" value="1"/>
</dbReference>
<keyword evidence="4" id="KW-0472">Membrane</keyword>
<evidence type="ECO:0000256" key="1">
    <source>
        <dbReference type="ARBA" id="ARBA00001946"/>
    </source>
</evidence>
<dbReference type="SMART" id="SM00267">
    <property type="entry name" value="GGDEF"/>
    <property type="match status" value="1"/>
</dbReference>
<evidence type="ECO:0000256" key="2">
    <source>
        <dbReference type="ARBA" id="ARBA00012528"/>
    </source>
</evidence>
<evidence type="ECO:0000313" key="7">
    <source>
        <dbReference type="Proteomes" id="UP000290287"/>
    </source>
</evidence>
<evidence type="ECO:0000256" key="4">
    <source>
        <dbReference type="SAM" id="Phobius"/>
    </source>
</evidence>
<reference evidence="6 7" key="1">
    <citation type="submission" date="2017-10" db="EMBL/GenBank/DDBJ databases">
        <title>Nyctiphanis sp. nov., isolated from the stomach of the euphausiid Nyctiphanes simplex (Hansen, 1911) in the Gulf of California.</title>
        <authorList>
            <person name="Gomez-Gil B."/>
            <person name="Aguilar-Mendez M."/>
            <person name="Lopez-Cortes A."/>
            <person name="Gomez-Gutierrez J."/>
            <person name="Roque A."/>
            <person name="Lang E."/>
            <person name="Gonzalez-Castillo A."/>
        </authorList>
    </citation>
    <scope>NUCLEOTIDE SEQUENCE [LARGE SCALE GENOMIC DNA]</scope>
    <source>
        <strain evidence="6 7">CAIM 600</strain>
    </source>
</reference>
<sequence length="497" mass="56081">MNKFASKLLSVNQMLFFSHLFLVMVIIIGMSFSRYESEWNTRVESAGLIAQQSLSSMINDISLSVAGRNYTKLTMPSQLNHLQGIENLLFMEIRGQSDYSGLPVGVRFSHDEDIIWRTDVSAEDIIRAKQTLHGLSQSLVDSSGDKRVKLQYLFNKSSEDLRMLERSMVLKNETRFEVRLASDDDHPFVLVPKTQSLQIHIPLVNKSGGSLFAVFDASALYQLRSDIVRSLAVEAVVAILVSILIILSVTYWIVKPIRRMASYMSQDIEKMNFSTLPELDRRDEIGSLARMLKMLAEKVQAQLKELRHKSDTDALTGLGGRHSYNTSAEVFYRHTMASKRYFGLIICDIDNFKLFNDNFGHSRGDEVLKIVADAINSALLGDELAFRIGGEEFVVMASCCHCDEVHRLAERVRNHVANRNLPHARQMGTVTISVGAVCVSPGQSVSYREVFEQADSLLYDAKTAGKNRIRLCRFSDRNNDPSALFEMPICKEFASRK</sequence>
<dbReference type="GO" id="GO:0005886">
    <property type="term" value="C:plasma membrane"/>
    <property type="evidence" value="ECO:0007669"/>
    <property type="project" value="TreeGrafter"/>
</dbReference>
<dbReference type="InterPro" id="IPR043128">
    <property type="entry name" value="Rev_trsase/Diguanyl_cyclase"/>
</dbReference>
<dbReference type="PANTHER" id="PTHR45138:SF9">
    <property type="entry name" value="DIGUANYLATE CYCLASE DGCM-RELATED"/>
    <property type="match status" value="1"/>
</dbReference>
<evidence type="ECO:0000313" key="6">
    <source>
        <dbReference type="EMBL" id="RXJ73014.1"/>
    </source>
</evidence>
<dbReference type="FunFam" id="3.30.70.270:FF:000001">
    <property type="entry name" value="Diguanylate cyclase domain protein"/>
    <property type="match status" value="1"/>
</dbReference>
<comment type="catalytic activity">
    <reaction evidence="3">
        <text>2 GTP = 3',3'-c-di-GMP + 2 diphosphate</text>
        <dbReference type="Rhea" id="RHEA:24898"/>
        <dbReference type="ChEBI" id="CHEBI:33019"/>
        <dbReference type="ChEBI" id="CHEBI:37565"/>
        <dbReference type="ChEBI" id="CHEBI:58805"/>
        <dbReference type="EC" id="2.7.7.65"/>
    </reaction>
</comment>
<dbReference type="Proteomes" id="UP000290287">
    <property type="component" value="Unassembled WGS sequence"/>
</dbReference>
<feature type="transmembrane region" description="Helical" evidence="4">
    <location>
        <begin position="231"/>
        <end position="254"/>
    </location>
</feature>
<feature type="domain" description="GGDEF" evidence="5">
    <location>
        <begin position="340"/>
        <end position="474"/>
    </location>
</feature>
<dbReference type="PANTHER" id="PTHR45138">
    <property type="entry name" value="REGULATORY COMPONENTS OF SENSORY TRANSDUCTION SYSTEM"/>
    <property type="match status" value="1"/>
</dbReference>
<dbReference type="RefSeq" id="WP_129122456.1">
    <property type="nucleotide sequence ID" value="NZ_PEIB01000013.1"/>
</dbReference>
<dbReference type="CDD" id="cd06225">
    <property type="entry name" value="HAMP"/>
    <property type="match status" value="1"/>
</dbReference>
<comment type="caution">
    <text evidence="6">The sequence shown here is derived from an EMBL/GenBank/DDBJ whole genome shotgun (WGS) entry which is preliminary data.</text>
</comment>
<dbReference type="EMBL" id="PEIB01000013">
    <property type="protein sequence ID" value="RXJ73014.1"/>
    <property type="molecule type" value="Genomic_DNA"/>
</dbReference>
<dbReference type="Gene3D" id="3.30.70.270">
    <property type="match status" value="1"/>
</dbReference>
<dbReference type="InterPro" id="IPR000160">
    <property type="entry name" value="GGDEF_dom"/>
</dbReference>
<keyword evidence="7" id="KW-1185">Reference proteome</keyword>
<dbReference type="GO" id="GO:0052621">
    <property type="term" value="F:diguanylate cyclase activity"/>
    <property type="evidence" value="ECO:0007669"/>
    <property type="project" value="UniProtKB-EC"/>
</dbReference>
<dbReference type="GO" id="GO:1902201">
    <property type="term" value="P:negative regulation of bacterial-type flagellum-dependent cell motility"/>
    <property type="evidence" value="ECO:0007669"/>
    <property type="project" value="TreeGrafter"/>
</dbReference>
<dbReference type="SUPFAM" id="SSF55073">
    <property type="entry name" value="Nucleotide cyclase"/>
    <property type="match status" value="1"/>
</dbReference>
<comment type="cofactor">
    <cofactor evidence="1">
        <name>Mg(2+)</name>
        <dbReference type="ChEBI" id="CHEBI:18420"/>
    </cofactor>
</comment>